<feature type="compositionally biased region" description="Basic and acidic residues" evidence="1">
    <location>
        <begin position="77"/>
        <end position="91"/>
    </location>
</feature>
<proteinExistence type="predicted"/>
<evidence type="ECO:0000313" key="2">
    <source>
        <dbReference type="WBParaSite" id="MCU_007150-RA"/>
    </source>
</evidence>
<feature type="compositionally biased region" description="Basic and acidic residues" evidence="1">
    <location>
        <begin position="102"/>
        <end position="118"/>
    </location>
</feature>
<reference evidence="2" key="1">
    <citation type="submission" date="2019-11" db="UniProtKB">
        <authorList>
            <consortium name="WormBaseParasite"/>
        </authorList>
    </citation>
    <scope>IDENTIFICATION</scope>
</reference>
<organism evidence="2">
    <name type="scientific">Mesocestoides corti</name>
    <name type="common">Flatworm</name>
    <dbReference type="NCBI Taxonomy" id="53468"/>
    <lineage>
        <taxon>Eukaryota</taxon>
        <taxon>Metazoa</taxon>
        <taxon>Spiralia</taxon>
        <taxon>Lophotrochozoa</taxon>
        <taxon>Platyhelminthes</taxon>
        <taxon>Cestoda</taxon>
        <taxon>Eucestoda</taxon>
        <taxon>Cyclophyllidea</taxon>
        <taxon>Mesocestoididae</taxon>
        <taxon>Mesocestoides</taxon>
    </lineage>
</organism>
<dbReference type="WBParaSite" id="MCU_007150-RA">
    <property type="protein sequence ID" value="MCU_007150-RA"/>
    <property type="gene ID" value="MCU_007150"/>
</dbReference>
<feature type="region of interest" description="Disordered" evidence="1">
    <location>
        <begin position="72"/>
        <end position="118"/>
    </location>
</feature>
<evidence type="ECO:0000256" key="1">
    <source>
        <dbReference type="SAM" id="MobiDB-lite"/>
    </source>
</evidence>
<sequence>MNDCKSCSVTGAGEGTPPIVFSNVVVKIPQASLKVTCDERIAYDQRSSVKPKPVKPKKKKTCICKRICCRKQKSKKTPTEKPSSDSHRIPDHGGATEPQRSPTEKPDADSHKTPRHEE</sequence>
<name>A0A5K3FCX0_MESCO</name>
<dbReference type="AlphaFoldDB" id="A0A5K3FCX0"/>
<accession>A0A5K3FCX0</accession>
<protein>
    <submittedName>
        <fullName evidence="2">Pollen-specific leucine-rich repeat extensin-like protein 1</fullName>
    </submittedName>
</protein>